<evidence type="ECO:0000256" key="5">
    <source>
        <dbReference type="ARBA" id="ARBA00023136"/>
    </source>
</evidence>
<dbReference type="InterPro" id="IPR052159">
    <property type="entry name" value="Competence_DNA_uptake"/>
</dbReference>
<feature type="transmembrane region" description="Helical" evidence="6">
    <location>
        <begin position="287"/>
        <end position="307"/>
    </location>
</feature>
<dbReference type="PANTHER" id="PTHR30619">
    <property type="entry name" value="DNA INTERNALIZATION/COMPETENCE PROTEIN COMEC/REC2"/>
    <property type="match status" value="1"/>
</dbReference>
<evidence type="ECO:0000259" key="7">
    <source>
        <dbReference type="Pfam" id="PF03772"/>
    </source>
</evidence>
<dbReference type="InterPro" id="IPR004477">
    <property type="entry name" value="ComEC_N"/>
</dbReference>
<evidence type="ECO:0000256" key="4">
    <source>
        <dbReference type="ARBA" id="ARBA00022989"/>
    </source>
</evidence>
<feature type="transmembrane region" description="Helical" evidence="6">
    <location>
        <begin position="34"/>
        <end position="53"/>
    </location>
</feature>
<feature type="transmembrane region" description="Helical" evidence="6">
    <location>
        <begin position="319"/>
        <end position="338"/>
    </location>
</feature>
<feature type="transmembrane region" description="Helical" evidence="6">
    <location>
        <begin position="404"/>
        <end position="421"/>
    </location>
</feature>
<feature type="transmembrane region" description="Helical" evidence="6">
    <location>
        <begin position="376"/>
        <end position="397"/>
    </location>
</feature>
<name>A0A0F5JT94_9BACT</name>
<evidence type="ECO:0000313" key="8">
    <source>
        <dbReference type="EMBL" id="KKB60592.1"/>
    </source>
</evidence>
<dbReference type="Pfam" id="PF03772">
    <property type="entry name" value="Competence"/>
    <property type="match status" value="1"/>
</dbReference>
<feature type="transmembrane region" description="Helical" evidence="6">
    <location>
        <begin position="65"/>
        <end position="82"/>
    </location>
</feature>
<dbReference type="PANTHER" id="PTHR30619:SF1">
    <property type="entry name" value="RECOMBINATION PROTEIN 2"/>
    <property type="match status" value="1"/>
</dbReference>
<keyword evidence="9" id="KW-1185">Reference proteome</keyword>
<organism evidence="8 9">
    <name type="scientific">Parabacteroides gordonii MS-1 = DSM 23371</name>
    <dbReference type="NCBI Taxonomy" id="1203610"/>
    <lineage>
        <taxon>Bacteria</taxon>
        <taxon>Pseudomonadati</taxon>
        <taxon>Bacteroidota</taxon>
        <taxon>Bacteroidia</taxon>
        <taxon>Bacteroidales</taxon>
        <taxon>Tannerellaceae</taxon>
        <taxon>Parabacteroides</taxon>
    </lineage>
</organism>
<protein>
    <recommendedName>
        <fullName evidence="7">ComEC/Rec2-related protein domain-containing protein</fullName>
    </recommendedName>
</protein>
<reference evidence="8 9" key="1">
    <citation type="submission" date="2013-04" db="EMBL/GenBank/DDBJ databases">
        <title>The Genome Sequence of Parabacteroides gordonii DSM 23371.</title>
        <authorList>
            <consortium name="The Broad Institute Genomics Platform"/>
            <person name="Earl A."/>
            <person name="Ward D."/>
            <person name="Feldgarden M."/>
            <person name="Gevers D."/>
            <person name="Martens E."/>
            <person name="Sakamoto M."/>
            <person name="Benno Y."/>
            <person name="Suzuki N."/>
            <person name="Matsunaga N."/>
            <person name="Koshihara K."/>
            <person name="Seki M."/>
            <person name="Komiya H."/>
            <person name="Walker B."/>
            <person name="Young S."/>
            <person name="Zeng Q."/>
            <person name="Gargeya S."/>
            <person name="Fitzgerald M."/>
            <person name="Haas B."/>
            <person name="Abouelleil A."/>
            <person name="Allen A.W."/>
            <person name="Alvarado L."/>
            <person name="Arachchi H.M."/>
            <person name="Berlin A.M."/>
            <person name="Chapman S.B."/>
            <person name="Gainer-Dewar J."/>
            <person name="Goldberg J."/>
            <person name="Griggs A."/>
            <person name="Gujja S."/>
            <person name="Hansen M."/>
            <person name="Howarth C."/>
            <person name="Imamovic A."/>
            <person name="Ireland A."/>
            <person name="Larimer J."/>
            <person name="McCowan C."/>
            <person name="Murphy C."/>
            <person name="Pearson M."/>
            <person name="Poon T.W."/>
            <person name="Priest M."/>
            <person name="Roberts A."/>
            <person name="Saif S."/>
            <person name="Shea T."/>
            <person name="Sisk P."/>
            <person name="Sykes S."/>
            <person name="Wortman J."/>
            <person name="Nusbaum C."/>
            <person name="Birren B."/>
        </authorList>
    </citation>
    <scope>NUCLEOTIDE SEQUENCE [LARGE SCALE GENOMIC DNA]</scope>
    <source>
        <strain evidence="8 9">MS-1</strain>
    </source>
</reference>
<dbReference type="RefSeq" id="WP_225608111.1">
    <property type="nucleotide sequence ID" value="NZ_AUAE01000032.1"/>
</dbReference>
<dbReference type="STRING" id="1203610.HMPREF1536_00473"/>
<keyword evidence="2" id="KW-1003">Cell membrane</keyword>
<feature type="transmembrane region" description="Helical" evidence="6">
    <location>
        <begin position="231"/>
        <end position="249"/>
    </location>
</feature>
<evidence type="ECO:0000256" key="2">
    <source>
        <dbReference type="ARBA" id="ARBA00022475"/>
    </source>
</evidence>
<dbReference type="GO" id="GO:0005886">
    <property type="term" value="C:plasma membrane"/>
    <property type="evidence" value="ECO:0007669"/>
    <property type="project" value="UniProtKB-SubCell"/>
</dbReference>
<feature type="transmembrane region" description="Helical" evidence="6">
    <location>
        <begin position="188"/>
        <end position="211"/>
    </location>
</feature>
<comment type="caution">
    <text evidence="8">The sequence shown here is derived from an EMBL/GenBank/DDBJ whole genome shotgun (WGS) entry which is preliminary data.</text>
</comment>
<keyword evidence="5 6" id="KW-0472">Membrane</keyword>
<evidence type="ECO:0000313" key="9">
    <source>
        <dbReference type="Proteomes" id="UP000033035"/>
    </source>
</evidence>
<evidence type="ECO:0000256" key="3">
    <source>
        <dbReference type="ARBA" id="ARBA00022692"/>
    </source>
</evidence>
<dbReference type="AlphaFoldDB" id="A0A0F5JT94"/>
<comment type="subcellular location">
    <subcellularLocation>
        <location evidence="1">Cell membrane</location>
        <topology evidence="1">Multi-pass membrane protein</topology>
    </subcellularLocation>
</comment>
<evidence type="ECO:0000256" key="1">
    <source>
        <dbReference type="ARBA" id="ARBA00004651"/>
    </source>
</evidence>
<evidence type="ECO:0000256" key="6">
    <source>
        <dbReference type="SAM" id="Phobius"/>
    </source>
</evidence>
<proteinExistence type="predicted"/>
<accession>A0A0F5JT94</accession>
<feature type="transmembrane region" description="Helical" evidence="6">
    <location>
        <begin position="152"/>
        <end position="176"/>
    </location>
</feature>
<keyword evidence="4 6" id="KW-1133">Transmembrane helix</keyword>
<gene>
    <name evidence="8" type="ORF">HMPREF1536_00473</name>
</gene>
<dbReference type="PATRIC" id="fig|1203610.3.peg.494"/>
<dbReference type="HOGENOM" id="CLU_645354_0_0_10"/>
<keyword evidence="3 6" id="KW-0812">Transmembrane</keyword>
<dbReference type="NCBIfam" id="TIGR00360">
    <property type="entry name" value="ComEC_N-term"/>
    <property type="match status" value="1"/>
</dbReference>
<feature type="domain" description="ComEC/Rec2-related protein" evidence="7">
    <location>
        <begin position="131"/>
        <end position="400"/>
    </location>
</feature>
<sequence>MIIKEIQKRPFIRPLFIWITGILLQAYFDCRIVSLFLILFPLLIILFSYMAVISGTEKSHCNYELRWQWGAVFLLLLLSFSIQRTAYWQERDERPVFSLVSELAERGQERLLKPFDILHLSEEEKSVLATITLGHRKGMDQEVKRSFSVTGVAHLLAVSGFHVAIVCGFLSLFLSFLPKSAFYRWLKYLLTICLLWCFVVITGFAASAIRAGLMLTLYLTGRTLRRRTDGYNTLAASAFCMLAFDPFYLFDIGFQLSYLAVLSILYLQPRLQGLIEVRNPLVAAPWSWITVTLAAQAGTTLLCLYYFRQFSLVFLCTNLPLTFLATFLIPAGLIWVLLPVNFPGYEYLQLFVEKTTHALLQIVEAFSRVPGATFSFQIDLLLTILGYGIALFFLLFLQTRRPRFLFVSLLLLLFLLFDLLIERFFTV</sequence>
<dbReference type="Proteomes" id="UP000033035">
    <property type="component" value="Unassembled WGS sequence"/>
</dbReference>
<dbReference type="EMBL" id="AQHW01000002">
    <property type="protein sequence ID" value="KKB60592.1"/>
    <property type="molecule type" value="Genomic_DNA"/>
</dbReference>